<dbReference type="PANTHER" id="PTHR21666">
    <property type="entry name" value="PEPTIDASE-RELATED"/>
    <property type="match status" value="1"/>
</dbReference>
<dbReference type="Gene3D" id="2.70.70.10">
    <property type="entry name" value="Glucose Permease (Domain IIA)"/>
    <property type="match status" value="1"/>
</dbReference>
<dbReference type="InterPro" id="IPR050570">
    <property type="entry name" value="Cell_wall_metabolism_enzyme"/>
</dbReference>
<dbReference type="KEGG" id="vg:54993266"/>
<dbReference type="GeneID" id="54993266"/>
<evidence type="ECO:0000313" key="6">
    <source>
        <dbReference type="Proteomes" id="UP000250535"/>
    </source>
</evidence>
<dbReference type="RefSeq" id="YP_009802711.1">
    <property type="nucleotide sequence ID" value="NC_047987.1"/>
</dbReference>
<dbReference type="GO" id="GO:0031640">
    <property type="term" value="P:killing of cells of another organism"/>
    <property type="evidence" value="ECO:0007669"/>
    <property type="project" value="UniProtKB-KW"/>
</dbReference>
<feature type="compositionally biased region" description="Polar residues" evidence="3">
    <location>
        <begin position="1"/>
        <end position="11"/>
    </location>
</feature>
<dbReference type="PANTHER" id="PTHR21666:SF270">
    <property type="entry name" value="MUREIN HYDROLASE ACTIVATOR ENVC"/>
    <property type="match status" value="1"/>
</dbReference>
<dbReference type="CDD" id="cd12797">
    <property type="entry name" value="M23_peptidase"/>
    <property type="match status" value="1"/>
</dbReference>
<protein>
    <submittedName>
        <fullName evidence="5">Endolysin</fullName>
    </submittedName>
</protein>
<dbReference type="Proteomes" id="UP000250535">
    <property type="component" value="Segment"/>
</dbReference>
<proteinExistence type="predicted"/>
<feature type="region of interest" description="Disordered" evidence="3">
    <location>
        <begin position="1"/>
        <end position="22"/>
    </location>
</feature>
<feature type="region of interest" description="Disordered" evidence="3">
    <location>
        <begin position="143"/>
        <end position="166"/>
    </location>
</feature>
<name>A0A2Z4Q731_9CAUD</name>
<dbReference type="GO" id="GO:0042742">
    <property type="term" value="P:defense response to bacterium"/>
    <property type="evidence" value="ECO:0007669"/>
    <property type="project" value="UniProtKB-KW"/>
</dbReference>
<evidence type="ECO:0000256" key="3">
    <source>
        <dbReference type="SAM" id="MobiDB-lite"/>
    </source>
</evidence>
<evidence type="ECO:0000313" key="5">
    <source>
        <dbReference type="EMBL" id="AWY05293.1"/>
    </source>
</evidence>
<sequence length="267" mass="28314">MTGTFWPNGSRSDVVPPKPGVASSGFRASSEYGWRFHPNDHEWRLHAGIDLIGWTTILSPADGEVTYAGWNGGYGNLVEVTRANGDSFRMAHNRSINVFRGQRVSALQPLAIMGTTGNSTGVHSHFETRPGGGATIDPRDFMARQPVPGPSGGGSTTPTTPKPEEAIDMNSGVYYENGKNTLVYMVFNTESGWFHEFGQGTGGGAMPGDYNNALARALGTPSWAKITKGHADAIKRGLTAVQPRAIPSELTVDLDRAGVLAAAGLTA</sequence>
<dbReference type="SUPFAM" id="SSF51261">
    <property type="entry name" value="Duplicated hybrid motif"/>
    <property type="match status" value="1"/>
</dbReference>
<dbReference type="InterPro" id="IPR011055">
    <property type="entry name" value="Dup_hybrid_motif"/>
</dbReference>
<evidence type="ECO:0000256" key="1">
    <source>
        <dbReference type="ARBA" id="ARBA00022529"/>
    </source>
</evidence>
<dbReference type="EMBL" id="MH271303">
    <property type="protein sequence ID" value="AWY05293.1"/>
    <property type="molecule type" value="Genomic_DNA"/>
</dbReference>
<keyword evidence="6" id="KW-1185">Reference proteome</keyword>
<gene>
    <name evidence="5" type="primary">39</name>
    <name evidence="5" type="ORF">SEA_MEMENTOMORI_39</name>
</gene>
<organism evidence="5 6">
    <name type="scientific">Microbacterium phage MementoMori</name>
    <dbReference type="NCBI Taxonomy" id="2201436"/>
    <lineage>
        <taxon>Viruses</taxon>
        <taxon>Duplodnaviria</taxon>
        <taxon>Heunggongvirae</taxon>
        <taxon>Uroviricota</taxon>
        <taxon>Caudoviricetes</taxon>
        <taxon>Kutznervirinae</taxon>
        <taxon>Mementomorivirus</taxon>
        <taxon>Mementomorivirus mementomori</taxon>
    </lineage>
</organism>
<feature type="domain" description="M23ase beta-sheet core" evidence="4">
    <location>
        <begin position="45"/>
        <end position="138"/>
    </location>
</feature>
<keyword evidence="2" id="KW-0081">Bacteriolytic enzyme</keyword>
<reference evidence="5 6" key="1">
    <citation type="submission" date="2018-04" db="EMBL/GenBank/DDBJ databases">
        <authorList>
            <person name="Harrington T."/>
            <person name="Washburn E."/>
            <person name="Bricker J."/>
            <person name="McKinney A."/>
            <person name="Betsko A.J."/>
            <person name="Garlena R.A."/>
            <person name="Russell D.A."/>
            <person name="Pope W.A."/>
            <person name="Jacobs-Sera D."/>
            <person name="Hatfull G.F."/>
        </authorList>
    </citation>
    <scope>NUCLEOTIDE SEQUENCE [LARGE SCALE GENOMIC DNA]</scope>
</reference>
<evidence type="ECO:0000256" key="2">
    <source>
        <dbReference type="ARBA" id="ARBA00022638"/>
    </source>
</evidence>
<accession>A0A2Z4Q731</accession>
<dbReference type="InterPro" id="IPR016047">
    <property type="entry name" value="M23ase_b-sheet_dom"/>
</dbReference>
<dbReference type="GO" id="GO:0004222">
    <property type="term" value="F:metalloendopeptidase activity"/>
    <property type="evidence" value="ECO:0007669"/>
    <property type="project" value="TreeGrafter"/>
</dbReference>
<dbReference type="Pfam" id="PF01551">
    <property type="entry name" value="Peptidase_M23"/>
    <property type="match status" value="1"/>
</dbReference>
<evidence type="ECO:0000259" key="4">
    <source>
        <dbReference type="Pfam" id="PF01551"/>
    </source>
</evidence>
<keyword evidence="1" id="KW-0929">Antimicrobial</keyword>